<name>A0A183EFZ3_9BILA</name>
<accession>A0A183EFZ3</accession>
<protein>
    <submittedName>
        <fullName evidence="2">PPC domain-containing protein</fullName>
    </submittedName>
</protein>
<proteinExistence type="predicted"/>
<evidence type="ECO:0000313" key="2">
    <source>
        <dbReference type="WBParaSite" id="GPUH_0001990901-mRNA-1"/>
    </source>
</evidence>
<organism evidence="2">
    <name type="scientific">Gongylonema pulchrum</name>
    <dbReference type="NCBI Taxonomy" id="637853"/>
    <lineage>
        <taxon>Eukaryota</taxon>
        <taxon>Metazoa</taxon>
        <taxon>Ecdysozoa</taxon>
        <taxon>Nematoda</taxon>
        <taxon>Chromadorea</taxon>
        <taxon>Rhabditida</taxon>
        <taxon>Spirurina</taxon>
        <taxon>Spiruromorpha</taxon>
        <taxon>Spiruroidea</taxon>
        <taxon>Gongylonematidae</taxon>
        <taxon>Gongylonema</taxon>
    </lineage>
</organism>
<feature type="compositionally biased region" description="Low complexity" evidence="1">
    <location>
        <begin position="144"/>
        <end position="157"/>
    </location>
</feature>
<dbReference type="WBParaSite" id="GPUH_0001990901-mRNA-1">
    <property type="protein sequence ID" value="GPUH_0001990901-mRNA-1"/>
    <property type="gene ID" value="GPUH_0001990901"/>
</dbReference>
<dbReference type="AlphaFoldDB" id="A0A183EFZ3"/>
<sequence length="260" mass="28292">LLGHDSQLQLLYFCRECLVNVGDDDESKQQQETTSKEEQSSTAAPADSSQTKPMSQDSMYDETCETIITALCTVGKPCLVEHSYIGAAITNTSSQDLTLVGIGVSIFGTMINRCQVSTDGPMGEPGFQQTRLNIDVETPTSNTADGANDAEAAADGAQTSSSINEASKDVPLRPLLAFFQLENAETYGPRKRLISTPEPYEKWSSTPVKNELKFDDKGGSDYMPINYEPQPTEISFVQCFRLPAPLNNTDMEISAIVPVQ</sequence>
<feature type="compositionally biased region" description="Polar residues" evidence="1">
    <location>
        <begin position="47"/>
        <end position="58"/>
    </location>
</feature>
<feature type="region of interest" description="Disordered" evidence="1">
    <location>
        <begin position="138"/>
        <end position="165"/>
    </location>
</feature>
<reference evidence="2" key="1">
    <citation type="submission" date="2016-06" db="UniProtKB">
        <authorList>
            <consortium name="WormBaseParasite"/>
        </authorList>
    </citation>
    <scope>IDENTIFICATION</scope>
</reference>
<evidence type="ECO:0000256" key="1">
    <source>
        <dbReference type="SAM" id="MobiDB-lite"/>
    </source>
</evidence>
<feature type="region of interest" description="Disordered" evidence="1">
    <location>
        <begin position="25"/>
        <end position="58"/>
    </location>
</feature>